<gene>
    <name evidence="1" type="ORF">EYB53_019055</name>
</gene>
<evidence type="ECO:0000313" key="1">
    <source>
        <dbReference type="EMBL" id="MBP1467822.1"/>
    </source>
</evidence>
<proteinExistence type="predicted"/>
<keyword evidence="2" id="KW-1185">Reference proteome</keyword>
<comment type="caution">
    <text evidence="1">The sequence shown here is derived from an EMBL/GenBank/DDBJ whole genome shotgun (WGS) entry which is preliminary data.</text>
</comment>
<accession>A0ABS4DEF6</accession>
<name>A0ABS4DEF6_9CHLR</name>
<dbReference type="RefSeq" id="WP_205712688.1">
    <property type="nucleotide sequence ID" value="NZ_SIJK02000043.1"/>
</dbReference>
<reference evidence="1 2" key="1">
    <citation type="submission" date="2021-03" db="EMBL/GenBank/DDBJ databases">
        <authorList>
            <person name="Grouzdev D.S."/>
        </authorList>
    </citation>
    <scope>NUCLEOTIDE SEQUENCE [LARGE SCALE GENOMIC DNA]</scope>
    <source>
        <strain evidence="1 2">M50-1</strain>
    </source>
</reference>
<evidence type="ECO:0000313" key="2">
    <source>
        <dbReference type="Proteomes" id="UP001193081"/>
    </source>
</evidence>
<feature type="non-terminal residue" evidence="1">
    <location>
        <position position="1"/>
    </location>
</feature>
<dbReference type="EMBL" id="SIJK02000043">
    <property type="protein sequence ID" value="MBP1467822.1"/>
    <property type="molecule type" value="Genomic_DNA"/>
</dbReference>
<sequence>NRADVYVRLRPLEFLLRHKLDTPQGFEVVLVTTQRYFTLSRPEGAKPLTLSANHTHPRM</sequence>
<organism evidence="1 2">
    <name type="scientific">Candidatus Chloroploca mongolica</name>
    <dbReference type="NCBI Taxonomy" id="2528176"/>
    <lineage>
        <taxon>Bacteria</taxon>
        <taxon>Bacillati</taxon>
        <taxon>Chloroflexota</taxon>
        <taxon>Chloroflexia</taxon>
        <taxon>Chloroflexales</taxon>
        <taxon>Chloroflexineae</taxon>
        <taxon>Oscillochloridaceae</taxon>
        <taxon>Candidatus Chloroploca</taxon>
    </lineage>
</organism>
<dbReference type="Proteomes" id="UP001193081">
    <property type="component" value="Unassembled WGS sequence"/>
</dbReference>
<protein>
    <submittedName>
        <fullName evidence="1">Uncharacterized protein</fullName>
    </submittedName>
</protein>